<dbReference type="Pfam" id="PF14354">
    <property type="entry name" value="Lar_restr_allev"/>
    <property type="match status" value="1"/>
</dbReference>
<name>A0ABX9ASW8_9PSED</name>
<evidence type="ECO:0000256" key="1">
    <source>
        <dbReference type="SAM" id="MobiDB-lite"/>
    </source>
</evidence>
<feature type="compositionally biased region" description="Polar residues" evidence="1">
    <location>
        <begin position="97"/>
        <end position="108"/>
    </location>
</feature>
<feature type="region of interest" description="Disordered" evidence="1">
    <location>
        <begin position="88"/>
        <end position="108"/>
    </location>
</feature>
<dbReference type="EMBL" id="CP081966">
    <property type="protein sequence ID" value="QZP24181.1"/>
    <property type="molecule type" value="Genomic_DNA"/>
</dbReference>
<gene>
    <name evidence="2" type="ORF">K5H97_15160</name>
</gene>
<proteinExistence type="predicted"/>
<evidence type="ECO:0000313" key="2">
    <source>
        <dbReference type="EMBL" id="QZP24181.1"/>
    </source>
</evidence>
<dbReference type="RefSeq" id="WP_028691885.1">
    <property type="nucleotide sequence ID" value="NZ_CP081966.1"/>
</dbReference>
<keyword evidence="3" id="KW-1185">Reference proteome</keyword>
<reference evidence="2 3" key="1">
    <citation type="submission" date="2021-08" db="EMBL/GenBank/DDBJ databases">
        <title>Bactericidal Effect of Pseudomonas oryziphila sp. nov., a novel Pseudomonas Species Against Xanthomonas oryzae Reduces Disease Severity of Bacterial Leaf Streak of Rice.</title>
        <authorList>
            <person name="Yang R."/>
            <person name="Li S."/>
            <person name="Li Y."/>
            <person name="Yan Y."/>
            <person name="Fang Y."/>
            <person name="Zou L."/>
            <person name="Chen G."/>
        </authorList>
    </citation>
    <scope>NUCLEOTIDE SEQUENCE [LARGE SCALE GENOMIC DNA]</scope>
    <source>
        <strain evidence="2 3">DSM 17497</strain>
    </source>
</reference>
<evidence type="ECO:0000313" key="3">
    <source>
        <dbReference type="Proteomes" id="UP000825591"/>
    </source>
</evidence>
<sequence>MNSVPMPTENRSSNTEMVSELLPCPFCGQQDFLIERLDSDASVVICQGLTGPHEACLARGPVGVEQDEGEEQPGRDKAVELWNARAEQHQGEPVGYQQRTMTDRPGSQWTPWRECCDATRARYSQEVGQFNQHGIMREIRPVFASAADPGELERLRAELGEVKGEYDRSANKVAALRAQLAEAHGLLRDLGVEPDDVSDMYSGVAKDAERYRLLRERMHVDDFPPPHPDWSIPSEIESKRIDELCDTALSASAEPSAPVERDDFWSWLDSAYRDGSEGEAPKFTKYNMEVAYRAGQARAALERKP</sequence>
<organism evidence="2 3">
    <name type="scientific">Pseudomonas mosselii</name>
    <dbReference type="NCBI Taxonomy" id="78327"/>
    <lineage>
        <taxon>Bacteria</taxon>
        <taxon>Pseudomonadati</taxon>
        <taxon>Pseudomonadota</taxon>
        <taxon>Gammaproteobacteria</taxon>
        <taxon>Pseudomonadales</taxon>
        <taxon>Pseudomonadaceae</taxon>
        <taxon>Pseudomonas</taxon>
    </lineage>
</organism>
<dbReference type="Proteomes" id="UP000825591">
    <property type="component" value="Chromosome"/>
</dbReference>
<protein>
    <submittedName>
        <fullName evidence="2">Lar family restriction alleviation protein</fullName>
    </submittedName>
</protein>
<accession>A0ABX9ASW8</accession>